<protein>
    <submittedName>
        <fullName evidence="1">Uncharacterized protein</fullName>
    </submittedName>
</protein>
<gene>
    <name evidence="1" type="ORF">DDZ13_04835</name>
</gene>
<name>A0A317ZFW2_9BACT</name>
<dbReference type="EMBL" id="QHJQ01000003">
    <property type="protein sequence ID" value="PXA04504.1"/>
    <property type="molecule type" value="Genomic_DNA"/>
</dbReference>
<evidence type="ECO:0000313" key="1">
    <source>
        <dbReference type="EMBL" id="PXA04504.1"/>
    </source>
</evidence>
<dbReference type="Proteomes" id="UP000247099">
    <property type="component" value="Unassembled WGS sequence"/>
</dbReference>
<reference evidence="1 2" key="1">
    <citation type="submission" date="2018-05" db="EMBL/GenBank/DDBJ databases">
        <title>Coraliomargarita sinensis sp. nov., isolated from a marine solar saltern.</title>
        <authorList>
            <person name="Zhou L.Y."/>
        </authorList>
    </citation>
    <scope>NUCLEOTIDE SEQUENCE [LARGE SCALE GENOMIC DNA]</scope>
    <source>
        <strain evidence="1 2">WN38</strain>
    </source>
</reference>
<sequence>MVSTSVFGFVVAGSIASTMMFAKIAADHENRADFSSDMRNGMETLSFDVRNADAITNRTDTSFTLTFPTSGPVNYTYDNIGVITRTQDGQSRDVFRSVDEFDVLTSAADEPTGDVLNYDKDELSIETLSFSAGRGSSNMTRLKATNFSLSMRND</sequence>
<keyword evidence="2" id="KW-1185">Reference proteome</keyword>
<dbReference type="InParanoid" id="A0A317ZFW2"/>
<accession>A0A317ZFW2</accession>
<evidence type="ECO:0000313" key="2">
    <source>
        <dbReference type="Proteomes" id="UP000247099"/>
    </source>
</evidence>
<organism evidence="1 2">
    <name type="scientific">Coraliomargarita sinensis</name>
    <dbReference type="NCBI Taxonomy" id="2174842"/>
    <lineage>
        <taxon>Bacteria</taxon>
        <taxon>Pseudomonadati</taxon>
        <taxon>Verrucomicrobiota</taxon>
        <taxon>Opitutia</taxon>
        <taxon>Puniceicoccales</taxon>
        <taxon>Coraliomargaritaceae</taxon>
        <taxon>Coraliomargarita</taxon>
    </lineage>
</organism>
<comment type="caution">
    <text evidence="1">The sequence shown here is derived from an EMBL/GenBank/DDBJ whole genome shotgun (WGS) entry which is preliminary data.</text>
</comment>
<dbReference type="AlphaFoldDB" id="A0A317ZFW2"/>
<proteinExistence type="predicted"/>